<feature type="compositionally biased region" description="Low complexity" evidence="3">
    <location>
        <begin position="264"/>
        <end position="281"/>
    </location>
</feature>
<feature type="signal peptide" evidence="4">
    <location>
        <begin position="1"/>
        <end position="31"/>
    </location>
</feature>
<feature type="domain" description="Alginate lyase" evidence="5">
    <location>
        <begin position="389"/>
        <end position="620"/>
    </location>
</feature>
<evidence type="ECO:0000259" key="5">
    <source>
        <dbReference type="Pfam" id="PF05426"/>
    </source>
</evidence>
<dbReference type="Pfam" id="PF05426">
    <property type="entry name" value="Alginate_lyase"/>
    <property type="match status" value="1"/>
</dbReference>
<dbReference type="RefSeq" id="WP_367636082.1">
    <property type="nucleotide sequence ID" value="NZ_JBFNQN010000001.1"/>
</dbReference>
<dbReference type="SUPFAM" id="SSF48230">
    <property type="entry name" value="Chondroitin AC/alginate lyase"/>
    <property type="match status" value="1"/>
</dbReference>
<evidence type="ECO:0000256" key="1">
    <source>
        <dbReference type="ARBA" id="ARBA00022729"/>
    </source>
</evidence>
<feature type="region of interest" description="Disordered" evidence="3">
    <location>
        <begin position="264"/>
        <end position="319"/>
    </location>
</feature>
<dbReference type="Gene3D" id="1.50.10.100">
    <property type="entry name" value="Chondroitin AC/alginate lyase"/>
    <property type="match status" value="1"/>
</dbReference>
<dbReference type="GO" id="GO:0016829">
    <property type="term" value="F:lyase activity"/>
    <property type="evidence" value="ECO:0007669"/>
    <property type="project" value="UniProtKB-KW"/>
</dbReference>
<dbReference type="InterPro" id="IPR008397">
    <property type="entry name" value="Alginate_lyase_dom"/>
</dbReference>
<evidence type="ECO:0000256" key="3">
    <source>
        <dbReference type="SAM" id="MobiDB-lite"/>
    </source>
</evidence>
<dbReference type="InterPro" id="IPR008929">
    <property type="entry name" value="Chondroitin_lyas"/>
</dbReference>
<dbReference type="Proteomes" id="UP001555826">
    <property type="component" value="Unassembled WGS sequence"/>
</dbReference>
<gene>
    <name evidence="6" type="ORF">AB1207_01960</name>
</gene>
<evidence type="ECO:0000313" key="7">
    <source>
        <dbReference type="Proteomes" id="UP001555826"/>
    </source>
</evidence>
<keyword evidence="1 4" id="KW-0732">Signal</keyword>
<evidence type="ECO:0000313" key="6">
    <source>
        <dbReference type="EMBL" id="MEW9263503.1"/>
    </source>
</evidence>
<feature type="compositionally biased region" description="Low complexity" evidence="3">
    <location>
        <begin position="289"/>
        <end position="307"/>
    </location>
</feature>
<comment type="caution">
    <text evidence="6">The sequence shown here is derived from an EMBL/GenBank/DDBJ whole genome shotgun (WGS) entry which is preliminary data.</text>
</comment>
<reference evidence="6 7" key="1">
    <citation type="submission" date="2024-07" db="EMBL/GenBank/DDBJ databases">
        <authorList>
            <person name="Thanompreechachai J."/>
            <person name="Duangmal K."/>
        </authorList>
    </citation>
    <scope>NUCLEOTIDE SEQUENCE [LARGE SCALE GENOMIC DNA]</scope>
    <source>
        <strain evidence="6 7">KCTC 19886</strain>
    </source>
</reference>
<evidence type="ECO:0000256" key="2">
    <source>
        <dbReference type="ARBA" id="ARBA00023239"/>
    </source>
</evidence>
<protein>
    <submittedName>
        <fullName evidence="6">Alginate lyase family protein</fullName>
    </submittedName>
</protein>
<accession>A0ABV3P1M1</accession>
<organism evidence="6 7">
    <name type="scientific">Kineococcus endophyticus</name>
    <dbReference type="NCBI Taxonomy" id="1181883"/>
    <lineage>
        <taxon>Bacteria</taxon>
        <taxon>Bacillati</taxon>
        <taxon>Actinomycetota</taxon>
        <taxon>Actinomycetes</taxon>
        <taxon>Kineosporiales</taxon>
        <taxon>Kineosporiaceae</taxon>
        <taxon>Kineococcus</taxon>
    </lineage>
</organism>
<dbReference type="EMBL" id="JBFNQN010000001">
    <property type="protein sequence ID" value="MEW9263503.1"/>
    <property type="molecule type" value="Genomic_DNA"/>
</dbReference>
<sequence>MTPSTIVTKPSRRLVAALGVVAATCTFLVTAGETAGAATAASAQSATQTTSKVVAKDTFAGASRAVGNAEIGGRWAVQSPAGRTVSTGGNQLTFPSVPKGGSFAALLPAVAAADVSVTHGVKLPTVGAAKIGLYETTELRRQSDGDRYGTTLTIGAGGALTLSADRVVDGRSTQLQKTALKVKASSGSWLNVETKVSGTSPVTVQARVWGSGQPTPDWQVVAKDTSGSAVKKAGAVGVNGYLSNSGTPTTVSLNSFQAVATTTAAAPAAPAPAPTTTAKPRPTAPTPTPTATTNPPKPTQQPTSPSTPGLPTLQSVTTNGFVHPGILNGTTTLEAARAAALAGKSPQKPAFDKMKGSRFASLSWTPHPTAYVGCGSYNVVDEGCTEETDDAQAAYTHALMWYFTGDQRHADKAKQILNAYSGTLKDHKFDTKVYKNGLLQAGWAGQTFTKAAELIRYSGAGWSTSDVARFETMLKTAFLPRVINGWTWTSANWQLTMAEATMNIGVFTNDRATWENGVGDWRNHVKGSFYLASDGSKPNFPANTIMKDSNYLDYWSNPKQYVSGLAAETCRDASHTAMGLASALDAAETARIQGLDLYGEQRTRLVTAMEYNLKFVNDPSASGWVCPKPLNLGGTGYKLTFALGYNAYATRGGVSMPQTKEFLSTVSPTGSGIFMNWETLTHSAG</sequence>
<name>A0ABV3P1M1_9ACTN</name>
<keyword evidence="7" id="KW-1185">Reference proteome</keyword>
<keyword evidence="2 6" id="KW-0456">Lyase</keyword>
<evidence type="ECO:0000256" key="4">
    <source>
        <dbReference type="SAM" id="SignalP"/>
    </source>
</evidence>
<proteinExistence type="predicted"/>
<feature type="chain" id="PRO_5047183410" evidence="4">
    <location>
        <begin position="32"/>
        <end position="685"/>
    </location>
</feature>